<proteinExistence type="predicted"/>
<dbReference type="Proteomes" id="UP000242329">
    <property type="component" value="Unassembled WGS sequence"/>
</dbReference>
<dbReference type="InterPro" id="IPR036265">
    <property type="entry name" value="HIT-like_sf"/>
</dbReference>
<dbReference type="RefSeq" id="WP_073091236.1">
    <property type="nucleotide sequence ID" value="NZ_FQWY01000015.1"/>
</dbReference>
<feature type="domain" description="HIT" evidence="4">
    <location>
        <begin position="5"/>
        <end position="114"/>
    </location>
</feature>
<name>A0A1M5N8A4_9FIRM</name>
<protein>
    <submittedName>
        <fullName evidence="5">Histidine triad (HIT) family protein</fullName>
    </submittedName>
</protein>
<dbReference type="PRINTS" id="PR00332">
    <property type="entry name" value="HISTRIAD"/>
</dbReference>
<dbReference type="OrthoDB" id="9784774at2"/>
<organism evidence="5 6">
    <name type="scientific">Thermosyntropha lipolytica DSM 11003</name>
    <dbReference type="NCBI Taxonomy" id="1123382"/>
    <lineage>
        <taxon>Bacteria</taxon>
        <taxon>Bacillati</taxon>
        <taxon>Bacillota</taxon>
        <taxon>Clostridia</taxon>
        <taxon>Eubacteriales</taxon>
        <taxon>Syntrophomonadaceae</taxon>
        <taxon>Thermosyntropha</taxon>
    </lineage>
</organism>
<evidence type="ECO:0000313" key="5">
    <source>
        <dbReference type="EMBL" id="SHG85672.1"/>
    </source>
</evidence>
<dbReference type="PANTHER" id="PTHR23089">
    <property type="entry name" value="HISTIDINE TRIAD HIT PROTEIN"/>
    <property type="match status" value="1"/>
</dbReference>
<evidence type="ECO:0000256" key="3">
    <source>
        <dbReference type="PROSITE-ProRule" id="PRU00464"/>
    </source>
</evidence>
<accession>A0A1M5N8A4</accession>
<gene>
    <name evidence="5" type="ORF">SAMN02745221_01121</name>
</gene>
<evidence type="ECO:0000313" key="6">
    <source>
        <dbReference type="Proteomes" id="UP000242329"/>
    </source>
</evidence>
<dbReference type="PROSITE" id="PS51084">
    <property type="entry name" value="HIT_2"/>
    <property type="match status" value="1"/>
</dbReference>
<feature type="short sequence motif" description="Histidine triad motif" evidence="2 3">
    <location>
        <begin position="98"/>
        <end position="102"/>
    </location>
</feature>
<dbReference type="GO" id="GO:0003824">
    <property type="term" value="F:catalytic activity"/>
    <property type="evidence" value="ECO:0007669"/>
    <property type="project" value="InterPro"/>
</dbReference>
<evidence type="ECO:0000259" key="4">
    <source>
        <dbReference type="PROSITE" id="PS51084"/>
    </source>
</evidence>
<dbReference type="Pfam" id="PF01230">
    <property type="entry name" value="HIT"/>
    <property type="match status" value="1"/>
</dbReference>
<dbReference type="InterPro" id="IPR011146">
    <property type="entry name" value="HIT-like"/>
</dbReference>
<dbReference type="InterPro" id="IPR001310">
    <property type="entry name" value="Histidine_triad_HIT"/>
</dbReference>
<reference evidence="6" key="1">
    <citation type="submission" date="2016-11" db="EMBL/GenBank/DDBJ databases">
        <authorList>
            <person name="Varghese N."/>
            <person name="Submissions S."/>
        </authorList>
    </citation>
    <scope>NUCLEOTIDE SEQUENCE [LARGE SCALE GENOMIC DNA]</scope>
    <source>
        <strain evidence="6">DSM 11003</strain>
    </source>
</reference>
<dbReference type="SUPFAM" id="SSF54197">
    <property type="entry name" value="HIT-like"/>
    <property type="match status" value="1"/>
</dbReference>
<dbReference type="Gene3D" id="3.30.428.10">
    <property type="entry name" value="HIT-like"/>
    <property type="match status" value="1"/>
</dbReference>
<feature type="active site" description="Tele-AMP-histidine intermediate" evidence="1">
    <location>
        <position position="100"/>
    </location>
</feature>
<dbReference type="STRING" id="1123382.SAMN02745221_01121"/>
<sequence length="114" mass="12637">MADCIFCKIVAKEMNSKIVYEDEKIMAIEDINPVAPVHILIIPKKHIASLDAVTDEDLELMGHIQLTASKLAKKLGLNQNGYRLVNNCGSWGGQTVFHIHYHLLGGRAFAWPPG</sequence>
<evidence type="ECO:0000256" key="2">
    <source>
        <dbReference type="PIRSR" id="PIRSR601310-3"/>
    </source>
</evidence>
<dbReference type="EMBL" id="FQWY01000015">
    <property type="protein sequence ID" value="SHG85672.1"/>
    <property type="molecule type" value="Genomic_DNA"/>
</dbReference>
<dbReference type="CDD" id="cd01276">
    <property type="entry name" value="PKCI_related"/>
    <property type="match status" value="1"/>
</dbReference>
<keyword evidence="6" id="KW-1185">Reference proteome</keyword>
<evidence type="ECO:0000256" key="1">
    <source>
        <dbReference type="PIRSR" id="PIRSR601310-1"/>
    </source>
</evidence>
<dbReference type="AlphaFoldDB" id="A0A1M5N8A4"/>